<dbReference type="AlphaFoldDB" id="A0A6M3JJE0"/>
<name>A0A6M3JJE0_9ZZZZ</name>
<gene>
    <name evidence="1" type="ORF">MM415A04982_0004</name>
</gene>
<sequence>MTEEQKKFEIAPRSNLPSDPATVAAAEAAKARIQSAYVVAINRPRDVDQSRDRILHACKRPGFAERVEFSKPVGGKQIKGPSIRFAELALREWGNIMTDVMVIYEDDQIRRTKVMVVDLETNSSFSKEIQIQKTVERKSTKDREVVGERTNTAGEKVYIVKATDDEMHNKEAAAISKALRNEGLRIIPSDIVDEAMDTAKRTLADRDKKDPDAVKKALLDAFSEIGVKPKDIQKYLKHSTDAITPVELQDLRGMYRAIKDGEAKWAEYVDTEKEKTTAQELSERFGKNKKDVPDCPKGGMALTEICSTCPDKNDECPTSEVKEKAA</sequence>
<proteinExistence type="predicted"/>
<protein>
    <submittedName>
        <fullName evidence="1">Uncharacterized protein</fullName>
    </submittedName>
</protein>
<evidence type="ECO:0000313" key="1">
    <source>
        <dbReference type="EMBL" id="QJA69182.1"/>
    </source>
</evidence>
<dbReference type="EMBL" id="MT141684">
    <property type="protein sequence ID" value="QJA69182.1"/>
    <property type="molecule type" value="Genomic_DNA"/>
</dbReference>
<accession>A0A6M3JJE0</accession>
<reference evidence="1" key="1">
    <citation type="submission" date="2020-03" db="EMBL/GenBank/DDBJ databases">
        <title>The deep terrestrial virosphere.</title>
        <authorList>
            <person name="Holmfeldt K."/>
            <person name="Nilsson E."/>
            <person name="Simone D."/>
            <person name="Lopez-Fernandez M."/>
            <person name="Wu X."/>
            <person name="de Brujin I."/>
            <person name="Lundin D."/>
            <person name="Andersson A."/>
            <person name="Bertilsson S."/>
            <person name="Dopson M."/>
        </authorList>
    </citation>
    <scope>NUCLEOTIDE SEQUENCE</scope>
    <source>
        <strain evidence="1">MM415A04982</strain>
    </source>
</reference>
<organism evidence="1">
    <name type="scientific">viral metagenome</name>
    <dbReference type="NCBI Taxonomy" id="1070528"/>
    <lineage>
        <taxon>unclassified sequences</taxon>
        <taxon>metagenomes</taxon>
        <taxon>organismal metagenomes</taxon>
    </lineage>
</organism>